<evidence type="ECO:0000313" key="3">
    <source>
        <dbReference type="EMBL" id="CAK3952664.1"/>
    </source>
</evidence>
<dbReference type="Proteomes" id="UP001296104">
    <property type="component" value="Unassembled WGS sequence"/>
</dbReference>
<dbReference type="AlphaFoldDB" id="A0AAI9E9Q1"/>
<dbReference type="GO" id="GO:0005811">
    <property type="term" value="C:lipid droplet"/>
    <property type="evidence" value="ECO:0007669"/>
    <property type="project" value="TreeGrafter"/>
</dbReference>
<comment type="caution">
    <text evidence="3">The sequence shown here is derived from an EMBL/GenBank/DDBJ whole genome shotgun (WGS) entry which is preliminary data.</text>
</comment>
<dbReference type="SUPFAM" id="SSF51735">
    <property type="entry name" value="NAD(P)-binding Rossmann-fold domains"/>
    <property type="match status" value="1"/>
</dbReference>
<dbReference type="PANTHER" id="PTHR44169">
    <property type="entry name" value="NADPH-DEPENDENT 1-ACYLDIHYDROXYACETONE PHOSPHATE REDUCTASE"/>
    <property type="match status" value="1"/>
</dbReference>
<dbReference type="GO" id="GO:0006654">
    <property type="term" value="P:phosphatidic acid biosynthetic process"/>
    <property type="evidence" value="ECO:0007669"/>
    <property type="project" value="TreeGrafter"/>
</dbReference>
<dbReference type="PANTHER" id="PTHR44169:SF6">
    <property type="entry name" value="NADPH-DEPENDENT 1-ACYLDIHYDROXYACETONE PHOSPHATE REDUCTASE"/>
    <property type="match status" value="1"/>
</dbReference>
<keyword evidence="2" id="KW-0560">Oxidoreductase</keyword>
<organism evidence="3 4">
    <name type="scientific">Lecanosticta acicola</name>
    <dbReference type="NCBI Taxonomy" id="111012"/>
    <lineage>
        <taxon>Eukaryota</taxon>
        <taxon>Fungi</taxon>
        <taxon>Dikarya</taxon>
        <taxon>Ascomycota</taxon>
        <taxon>Pezizomycotina</taxon>
        <taxon>Dothideomycetes</taxon>
        <taxon>Dothideomycetidae</taxon>
        <taxon>Mycosphaerellales</taxon>
        <taxon>Mycosphaerellaceae</taxon>
        <taxon>Lecanosticta</taxon>
    </lineage>
</organism>
<reference evidence="3" key="1">
    <citation type="submission" date="2023-11" db="EMBL/GenBank/DDBJ databases">
        <authorList>
            <person name="Alioto T."/>
            <person name="Alioto T."/>
            <person name="Gomez Garrido J."/>
        </authorList>
    </citation>
    <scope>NUCLEOTIDE SEQUENCE</scope>
</reference>
<keyword evidence="4" id="KW-1185">Reference proteome</keyword>
<name>A0AAI9E9Q1_9PEZI</name>
<dbReference type="InterPro" id="IPR036291">
    <property type="entry name" value="NAD(P)-bd_dom_sf"/>
</dbReference>
<accession>A0AAI9E9Q1</accession>
<evidence type="ECO:0000313" key="4">
    <source>
        <dbReference type="Proteomes" id="UP001296104"/>
    </source>
</evidence>
<dbReference type="GO" id="GO:0005783">
    <property type="term" value="C:endoplasmic reticulum"/>
    <property type="evidence" value="ECO:0007669"/>
    <property type="project" value="TreeGrafter"/>
</dbReference>
<dbReference type="Pfam" id="PF00106">
    <property type="entry name" value="adh_short"/>
    <property type="match status" value="1"/>
</dbReference>
<evidence type="ECO:0000256" key="2">
    <source>
        <dbReference type="ARBA" id="ARBA00023002"/>
    </source>
</evidence>
<sequence>MGERRRKWALIASATAGGIGEAYAITFRRRGVNVIAAAADTNGMEYLEPEKGSDDGFLITLELDATSASSIAAAVQQIRQLTDGTLDFLINCCDSAYYVPLMDADIEQAKSQYEVCVWGLLAVTQAVFPLLRDVRGMVVNHSSVAGLQGSNRPFAGIDASANAAILHLSSTMRVELEPFGIRVVALVSGAVQTEVLDHVTGGGVPEQSAYFPIKDEIEQVMSAYSANKGRDRYQVATETIDQLLSETPPLVIRKGYMASLSALLYWLVPTWILDSWAIKQGRLDRLKLLLSGSVEEKKDE</sequence>
<dbReference type="EMBL" id="CAVMBE010000015">
    <property type="protein sequence ID" value="CAK3952664.1"/>
    <property type="molecule type" value="Genomic_DNA"/>
</dbReference>
<dbReference type="GO" id="GO:0000140">
    <property type="term" value="F:acylglycerone-phosphate reductase (NADP+) activity"/>
    <property type="evidence" value="ECO:0007669"/>
    <property type="project" value="TreeGrafter"/>
</dbReference>
<evidence type="ECO:0000256" key="1">
    <source>
        <dbReference type="ARBA" id="ARBA00006484"/>
    </source>
</evidence>
<dbReference type="PRINTS" id="PR00081">
    <property type="entry name" value="GDHRDH"/>
</dbReference>
<gene>
    <name evidence="3" type="ORF">LECACI_7A003293</name>
</gene>
<dbReference type="GO" id="GO:0004806">
    <property type="term" value="F:triacylglycerol lipase activity"/>
    <property type="evidence" value="ECO:0007669"/>
    <property type="project" value="TreeGrafter"/>
</dbReference>
<protein>
    <submittedName>
        <fullName evidence="3">Uncharacterized protein</fullName>
    </submittedName>
</protein>
<proteinExistence type="inferred from homology"/>
<dbReference type="InterPro" id="IPR002347">
    <property type="entry name" value="SDR_fam"/>
</dbReference>
<dbReference type="GO" id="GO:0019433">
    <property type="term" value="P:triglyceride catabolic process"/>
    <property type="evidence" value="ECO:0007669"/>
    <property type="project" value="TreeGrafter"/>
</dbReference>
<comment type="similarity">
    <text evidence="1">Belongs to the short-chain dehydrogenases/reductases (SDR) family.</text>
</comment>
<dbReference type="Gene3D" id="3.40.50.720">
    <property type="entry name" value="NAD(P)-binding Rossmann-like Domain"/>
    <property type="match status" value="1"/>
</dbReference>